<evidence type="ECO:0000256" key="2">
    <source>
        <dbReference type="ARBA" id="ARBA00022448"/>
    </source>
</evidence>
<sequence length="480" mass="49401">MKIVGVTKCPVGIAHTYLAAEKLEKAAKALQYEVKIETQGAQGTENKLTPEDVASADYVIVAADVAIEGKERFNGKKTLVLPIKDVIKDASGVLQSLPTRAQTYSSSEEGTEEGEAEKKESSGDVSAGKTAMKQLMNGVSYMIPFVVVGGLFIAVSISCGGTPTAKGMVVSPGFWSKVNQIGSMGFNLMIPILAGFIAYAISGRAALAPAMISAMVANSKEILGTSAGTGFLGAILVGYLAGYLVKWMNSWRVSKSLRPVMPIFVIPILGTAAVSAALILFLGAPISWLMTALNNALTFLSKNPATAIPLGLLLGAMIGVDMGGPINKVAFLFGTASIVAGTPQIMGAVACAIPVPPLAMGLATLVGKKCFDEEERAAGIPALLMGLIGITEGAIPFASCDPKRAIPSIVVGSSVASALGMVLGITDVVPHGGPIVGFLGATNSLPLFLLTIGVGTVVSMLMVIALKSRKQKKEFAGKAS</sequence>
<feature type="transmembrane region" description="Helical" evidence="13">
    <location>
        <begin position="405"/>
        <end position="425"/>
    </location>
</feature>
<feature type="domain" description="PTS EIIC type-2" evidence="15">
    <location>
        <begin position="131"/>
        <end position="476"/>
    </location>
</feature>
<dbReference type="NCBIfam" id="TIGR01427">
    <property type="entry name" value="PTS_IIC_fructo"/>
    <property type="match status" value="1"/>
</dbReference>
<feature type="transmembrane region" description="Helical" evidence="13">
    <location>
        <begin position="306"/>
        <end position="324"/>
    </location>
</feature>
<dbReference type="InterPro" id="IPR003352">
    <property type="entry name" value="PTS_EIIC"/>
</dbReference>
<keyword evidence="8 13" id="KW-0812">Transmembrane</keyword>
<evidence type="ECO:0000256" key="6">
    <source>
        <dbReference type="ARBA" id="ARBA00022679"/>
    </source>
</evidence>
<keyword evidence="6" id="KW-0808">Transferase</keyword>
<dbReference type="NCBIfam" id="TIGR00829">
    <property type="entry name" value="FRU"/>
    <property type="match status" value="1"/>
</dbReference>
<evidence type="ECO:0000256" key="9">
    <source>
        <dbReference type="ARBA" id="ARBA00022777"/>
    </source>
</evidence>
<dbReference type="InterPro" id="IPR006327">
    <property type="entry name" value="PTS_IIC_fruc"/>
</dbReference>
<evidence type="ECO:0000256" key="12">
    <source>
        <dbReference type="SAM" id="MobiDB-lite"/>
    </source>
</evidence>
<keyword evidence="11 13" id="KW-0472">Membrane</keyword>
<dbReference type="PROSITE" id="PS51104">
    <property type="entry name" value="PTS_EIIC_TYPE_2"/>
    <property type="match status" value="1"/>
</dbReference>
<keyword evidence="17" id="KW-1185">Reference proteome</keyword>
<keyword evidence="3" id="KW-1003">Cell membrane</keyword>
<evidence type="ECO:0000256" key="10">
    <source>
        <dbReference type="ARBA" id="ARBA00022989"/>
    </source>
</evidence>
<dbReference type="Pfam" id="PF02302">
    <property type="entry name" value="PTS_IIB"/>
    <property type="match status" value="1"/>
</dbReference>
<keyword evidence="9" id="KW-0418">Kinase</keyword>
<feature type="transmembrane region" description="Helical" evidence="13">
    <location>
        <begin position="263"/>
        <end position="286"/>
    </location>
</feature>
<keyword evidence="2" id="KW-0813">Transport</keyword>
<protein>
    <submittedName>
        <fullName evidence="16">PTS fructose transporter subunit IIBC</fullName>
    </submittedName>
</protein>
<feature type="transmembrane region" description="Helical" evidence="13">
    <location>
        <begin position="181"/>
        <end position="202"/>
    </location>
</feature>
<dbReference type="RefSeq" id="WP_086034974.1">
    <property type="nucleotide sequence ID" value="NZ_CP046161.1"/>
</dbReference>
<dbReference type="InterPro" id="IPR013014">
    <property type="entry name" value="PTS_EIIC_2"/>
</dbReference>
<gene>
    <name evidence="16" type="ORF">GKP14_03960</name>
</gene>
<feature type="transmembrane region" description="Helical" evidence="13">
    <location>
        <begin position="222"/>
        <end position="242"/>
    </location>
</feature>
<evidence type="ECO:0000313" key="16">
    <source>
        <dbReference type="EMBL" id="QKO30241.1"/>
    </source>
</evidence>
<feature type="region of interest" description="Disordered" evidence="12">
    <location>
        <begin position="100"/>
        <end position="127"/>
    </location>
</feature>
<evidence type="ECO:0000256" key="3">
    <source>
        <dbReference type="ARBA" id="ARBA00022475"/>
    </source>
</evidence>
<dbReference type="PROSITE" id="PS51099">
    <property type="entry name" value="PTS_EIIB_TYPE_2"/>
    <property type="match status" value="1"/>
</dbReference>
<feature type="transmembrane region" description="Helical" evidence="13">
    <location>
        <begin position="445"/>
        <end position="466"/>
    </location>
</feature>
<evidence type="ECO:0000259" key="14">
    <source>
        <dbReference type="PROSITE" id="PS51099"/>
    </source>
</evidence>
<dbReference type="Proteomes" id="UP000509623">
    <property type="component" value="Chromosome"/>
</dbReference>
<evidence type="ECO:0000256" key="4">
    <source>
        <dbReference type="ARBA" id="ARBA00022553"/>
    </source>
</evidence>
<dbReference type="InterPro" id="IPR050864">
    <property type="entry name" value="Bacterial_PTS_Sugar_Transport"/>
</dbReference>
<accession>A0ABX6PVC9</accession>
<keyword evidence="4" id="KW-0597">Phosphoprotein</keyword>
<feature type="transmembrane region" description="Helical" evidence="13">
    <location>
        <begin position="345"/>
        <end position="366"/>
    </location>
</feature>
<feature type="transmembrane region" description="Helical" evidence="13">
    <location>
        <begin position="141"/>
        <end position="160"/>
    </location>
</feature>
<dbReference type="Pfam" id="PF02378">
    <property type="entry name" value="PTS_EIIC"/>
    <property type="match status" value="1"/>
</dbReference>
<dbReference type="PANTHER" id="PTHR30505:SF0">
    <property type="entry name" value="FRUCTOSE-LIKE PTS SYSTEM EIIBC COMPONENT-RELATED"/>
    <property type="match status" value="1"/>
</dbReference>
<keyword evidence="7" id="KW-0598">Phosphotransferase system</keyword>
<keyword evidence="5" id="KW-0762">Sugar transport</keyword>
<reference evidence="17" key="1">
    <citation type="submission" date="2019-11" db="EMBL/GenBank/DDBJ databases">
        <authorList>
            <person name="Ren C."/>
            <person name="Wang H."/>
            <person name="Xu Y."/>
        </authorList>
    </citation>
    <scope>NUCLEOTIDE SEQUENCE [LARGE SCALE GENOMIC DNA]</scope>
    <source>
        <strain evidence="17">JNU-WLY1368</strain>
    </source>
</reference>
<dbReference type="EMBL" id="CP046161">
    <property type="protein sequence ID" value="QKO30241.1"/>
    <property type="molecule type" value="Genomic_DNA"/>
</dbReference>
<evidence type="ECO:0000256" key="5">
    <source>
        <dbReference type="ARBA" id="ARBA00022597"/>
    </source>
</evidence>
<evidence type="ECO:0000256" key="13">
    <source>
        <dbReference type="SAM" id="Phobius"/>
    </source>
</evidence>
<dbReference type="PANTHER" id="PTHR30505">
    <property type="entry name" value="FRUCTOSE-LIKE PERMEASE"/>
    <property type="match status" value="1"/>
</dbReference>
<organism evidence="16 17">
    <name type="scientific">Caproicibacterium lactatifermentans</name>
    <dbReference type="NCBI Taxonomy" id="2666138"/>
    <lineage>
        <taxon>Bacteria</taxon>
        <taxon>Bacillati</taxon>
        <taxon>Bacillota</taxon>
        <taxon>Clostridia</taxon>
        <taxon>Eubacteriales</taxon>
        <taxon>Oscillospiraceae</taxon>
        <taxon>Caproicibacterium</taxon>
    </lineage>
</organism>
<feature type="domain" description="PTS EIIB type-2" evidence="14">
    <location>
        <begin position="1"/>
        <end position="99"/>
    </location>
</feature>
<dbReference type="InterPro" id="IPR003353">
    <property type="entry name" value="PTS_IIB_fruc"/>
</dbReference>
<dbReference type="InterPro" id="IPR013011">
    <property type="entry name" value="PTS_EIIB_2"/>
</dbReference>
<dbReference type="InterPro" id="IPR036095">
    <property type="entry name" value="PTS_EIIB-like_sf"/>
</dbReference>
<name>A0ABX6PVC9_9FIRM</name>
<dbReference type="CDD" id="cd05569">
    <property type="entry name" value="PTS_IIB_fructose"/>
    <property type="match status" value="1"/>
</dbReference>
<dbReference type="SUPFAM" id="SSF52794">
    <property type="entry name" value="PTS system IIB component-like"/>
    <property type="match status" value="1"/>
</dbReference>
<evidence type="ECO:0000313" key="17">
    <source>
        <dbReference type="Proteomes" id="UP000509623"/>
    </source>
</evidence>
<evidence type="ECO:0000256" key="1">
    <source>
        <dbReference type="ARBA" id="ARBA00004429"/>
    </source>
</evidence>
<keyword evidence="10 13" id="KW-1133">Transmembrane helix</keyword>
<dbReference type="Gene3D" id="3.40.50.2300">
    <property type="match status" value="1"/>
</dbReference>
<proteinExistence type="predicted"/>
<comment type="subcellular location">
    <subcellularLocation>
        <location evidence="1">Cell inner membrane</location>
        <topology evidence="1">Multi-pass membrane protein</topology>
    </subcellularLocation>
</comment>
<evidence type="ECO:0000256" key="7">
    <source>
        <dbReference type="ARBA" id="ARBA00022683"/>
    </source>
</evidence>
<evidence type="ECO:0000256" key="11">
    <source>
        <dbReference type="ARBA" id="ARBA00023136"/>
    </source>
</evidence>
<evidence type="ECO:0000256" key="8">
    <source>
        <dbReference type="ARBA" id="ARBA00022692"/>
    </source>
</evidence>
<evidence type="ECO:0000259" key="15">
    <source>
        <dbReference type="PROSITE" id="PS51104"/>
    </source>
</evidence>
<dbReference type="InterPro" id="IPR003501">
    <property type="entry name" value="PTS_EIIB_2/3"/>
</dbReference>